<comment type="similarity">
    <text evidence="1">Belongs to the snRNP Sm proteins family.</text>
</comment>
<dbReference type="PANTHER" id="PTHR10701:SF5">
    <property type="entry name" value="N-ALPHA-ACETYLTRANSFERASE 38, NATC AUXILIARY SUBUNIT"/>
    <property type="match status" value="1"/>
</dbReference>
<feature type="region of interest" description="Disordered" evidence="2">
    <location>
        <begin position="1"/>
        <end position="35"/>
    </location>
</feature>
<evidence type="ECO:0000259" key="3">
    <source>
        <dbReference type="PROSITE" id="PS52002"/>
    </source>
</evidence>
<dbReference type="InterPro" id="IPR001163">
    <property type="entry name" value="Sm_dom_euk/arc"/>
</dbReference>
<dbReference type="InterPro" id="IPR047575">
    <property type="entry name" value="Sm"/>
</dbReference>
<dbReference type="RefSeq" id="XP_001198253.2">
    <property type="nucleotide sequence ID" value="XM_001198253.4"/>
</dbReference>
<dbReference type="InterPro" id="IPR050914">
    <property type="entry name" value="snRNP_SmB/NAA38-like"/>
</dbReference>
<dbReference type="GO" id="GO:0031417">
    <property type="term" value="C:NatC complex"/>
    <property type="evidence" value="ECO:0007669"/>
    <property type="project" value="InterPro"/>
</dbReference>
<dbReference type="InParanoid" id="A0A7M7LL06"/>
<dbReference type="PROSITE" id="PS52002">
    <property type="entry name" value="SM"/>
    <property type="match status" value="1"/>
</dbReference>
<dbReference type="AlphaFoldDB" id="A0A7M7LL06"/>
<keyword evidence="5" id="KW-1185">Reference proteome</keyword>
<accession>A0A7M7LL06</accession>
<dbReference type="SUPFAM" id="SSF50182">
    <property type="entry name" value="Sm-like ribonucleoproteins"/>
    <property type="match status" value="1"/>
</dbReference>
<dbReference type="FunFam" id="2.30.30.100:FF:000028">
    <property type="entry name" value="N-alpha-acetyltransferase 38, NatC auxiliary subunit"/>
    <property type="match status" value="1"/>
</dbReference>
<dbReference type="FunCoup" id="A0A7M7LL06">
    <property type="interactions" value="1321"/>
</dbReference>
<dbReference type="Pfam" id="PF01423">
    <property type="entry name" value="LSM"/>
    <property type="match status" value="1"/>
</dbReference>
<reference evidence="5" key="1">
    <citation type="submission" date="2015-02" db="EMBL/GenBank/DDBJ databases">
        <title>Genome sequencing for Strongylocentrotus purpuratus.</title>
        <authorList>
            <person name="Murali S."/>
            <person name="Liu Y."/>
            <person name="Vee V."/>
            <person name="English A."/>
            <person name="Wang M."/>
            <person name="Skinner E."/>
            <person name="Han Y."/>
            <person name="Muzny D.M."/>
            <person name="Worley K.C."/>
            <person name="Gibbs R.A."/>
        </authorList>
    </citation>
    <scope>NUCLEOTIDE SEQUENCE</scope>
</reference>
<evidence type="ECO:0000256" key="2">
    <source>
        <dbReference type="SAM" id="MobiDB-lite"/>
    </source>
</evidence>
<dbReference type="EnsemblMetazoa" id="XM_001198253">
    <property type="protein sequence ID" value="XP_001198253"/>
    <property type="gene ID" value="LOC762575"/>
</dbReference>
<dbReference type="OMA" id="THEYRCP"/>
<dbReference type="GO" id="GO:0003723">
    <property type="term" value="F:RNA binding"/>
    <property type="evidence" value="ECO:0007669"/>
    <property type="project" value="InterPro"/>
</dbReference>
<dbReference type="InterPro" id="IPR010920">
    <property type="entry name" value="LSM_dom_sf"/>
</dbReference>
<organism evidence="4 5">
    <name type="scientific">Strongylocentrotus purpuratus</name>
    <name type="common">Purple sea urchin</name>
    <dbReference type="NCBI Taxonomy" id="7668"/>
    <lineage>
        <taxon>Eukaryota</taxon>
        <taxon>Metazoa</taxon>
        <taxon>Echinodermata</taxon>
        <taxon>Eleutherozoa</taxon>
        <taxon>Echinozoa</taxon>
        <taxon>Echinoidea</taxon>
        <taxon>Euechinoidea</taxon>
        <taxon>Echinacea</taxon>
        <taxon>Camarodonta</taxon>
        <taxon>Echinidea</taxon>
        <taxon>Strongylocentrotidae</taxon>
        <taxon>Strongylocentrotus</taxon>
    </lineage>
</organism>
<reference evidence="4" key="2">
    <citation type="submission" date="2021-01" db="UniProtKB">
        <authorList>
            <consortium name="EnsemblMetazoa"/>
        </authorList>
    </citation>
    <scope>IDENTIFICATION</scope>
</reference>
<dbReference type="OrthoDB" id="368909at2759"/>
<protein>
    <recommendedName>
        <fullName evidence="3">Sm domain-containing protein</fullName>
    </recommendedName>
</protein>
<dbReference type="Proteomes" id="UP000007110">
    <property type="component" value="Unassembled WGS sequence"/>
</dbReference>
<name>A0A7M7LL06_STRPU</name>
<evidence type="ECO:0000256" key="1">
    <source>
        <dbReference type="ARBA" id="ARBA00006850"/>
    </source>
</evidence>
<dbReference type="SMART" id="SM00651">
    <property type="entry name" value="Sm"/>
    <property type="match status" value="1"/>
</dbReference>
<feature type="domain" description="Sm" evidence="3">
    <location>
        <begin position="40"/>
        <end position="118"/>
    </location>
</feature>
<dbReference type="CDD" id="cd06168">
    <property type="entry name" value="LSMD1"/>
    <property type="match status" value="1"/>
</dbReference>
<dbReference type="Gene3D" id="2.30.30.100">
    <property type="match status" value="1"/>
</dbReference>
<dbReference type="KEGG" id="spu:762575"/>
<dbReference type="InterPro" id="IPR034110">
    <property type="entry name" value="LSMD1_Sm"/>
</dbReference>
<dbReference type="PANTHER" id="PTHR10701">
    <property type="entry name" value="SMALL NUCLEAR RIBONUCLEOPROTEIN-ASSOCIATED PROTEIN B AND N"/>
    <property type="match status" value="1"/>
</dbReference>
<evidence type="ECO:0000313" key="5">
    <source>
        <dbReference type="Proteomes" id="UP000007110"/>
    </source>
</evidence>
<dbReference type="GeneID" id="762575"/>
<evidence type="ECO:0000313" key="4">
    <source>
        <dbReference type="EnsemblMetazoa" id="XP_001198253"/>
    </source>
</evidence>
<proteinExistence type="inferred from homology"/>
<sequence>MDEETVEETSTSMNGGEPKPNIAPEDTPNQEKLETDRAIEMRKRMESWLNQPMRIQMTDGRTLVGTFICTDKDRNVILGSCEEYVNPPDSPEKEEPRVLGLAMVPGQHIVSIEIDEASNSLL</sequence>